<keyword evidence="1" id="KW-0732">Signal</keyword>
<evidence type="ECO:0000256" key="4">
    <source>
        <dbReference type="PROSITE-ProRule" id="PRU01201"/>
    </source>
</evidence>
<name>A0A0C2CVW4_9BILA</name>
<dbReference type="Pfam" id="PF16184">
    <property type="entry name" value="Cadherin_3"/>
    <property type="match status" value="2"/>
</dbReference>
<keyword evidence="3" id="KW-0325">Glycoprotein</keyword>
<dbReference type="EMBL" id="KN739880">
    <property type="protein sequence ID" value="KIH54022.1"/>
    <property type="molecule type" value="Genomic_DNA"/>
</dbReference>
<accession>A0A0C2CVW4</accession>
<organism evidence="5 6">
    <name type="scientific">Ancylostoma duodenale</name>
    <dbReference type="NCBI Taxonomy" id="51022"/>
    <lineage>
        <taxon>Eukaryota</taxon>
        <taxon>Metazoa</taxon>
        <taxon>Ecdysozoa</taxon>
        <taxon>Nematoda</taxon>
        <taxon>Chromadorea</taxon>
        <taxon>Rhabditida</taxon>
        <taxon>Rhabditina</taxon>
        <taxon>Rhabditomorpha</taxon>
        <taxon>Strongyloidea</taxon>
        <taxon>Ancylostomatidae</taxon>
        <taxon>Ancylostomatinae</taxon>
        <taxon>Ancylostoma</taxon>
    </lineage>
</organism>
<proteinExistence type="predicted"/>
<keyword evidence="2" id="KW-0677">Repeat</keyword>
<dbReference type="InterPro" id="IPR051561">
    <property type="entry name" value="FRAS1_ECM"/>
</dbReference>
<gene>
    <name evidence="5" type="ORF">ANCDUO_15833</name>
</gene>
<feature type="repeat" description="CSPG" evidence="4">
    <location>
        <begin position="173"/>
        <end position="264"/>
    </location>
</feature>
<keyword evidence="6" id="KW-1185">Reference proteome</keyword>
<dbReference type="Proteomes" id="UP000054047">
    <property type="component" value="Unassembled WGS sequence"/>
</dbReference>
<dbReference type="AlphaFoldDB" id="A0A0C2CVW4"/>
<dbReference type="OrthoDB" id="5831138at2759"/>
<evidence type="ECO:0000256" key="1">
    <source>
        <dbReference type="ARBA" id="ARBA00022729"/>
    </source>
</evidence>
<evidence type="ECO:0000313" key="6">
    <source>
        <dbReference type="Proteomes" id="UP000054047"/>
    </source>
</evidence>
<dbReference type="PANTHER" id="PTHR45739:SF8">
    <property type="entry name" value="FRAS1-RELATED EXTRACELLULAR MATRIX PROTEIN 1"/>
    <property type="match status" value="1"/>
</dbReference>
<evidence type="ECO:0000256" key="3">
    <source>
        <dbReference type="ARBA" id="ARBA00023180"/>
    </source>
</evidence>
<dbReference type="PROSITE" id="PS51854">
    <property type="entry name" value="CSPG"/>
    <property type="match status" value="1"/>
</dbReference>
<evidence type="ECO:0000313" key="5">
    <source>
        <dbReference type="EMBL" id="KIH54022.1"/>
    </source>
</evidence>
<dbReference type="InterPro" id="IPR039005">
    <property type="entry name" value="CSPG_rpt"/>
</dbReference>
<dbReference type="GO" id="GO:0009653">
    <property type="term" value="P:anatomical structure morphogenesis"/>
    <property type="evidence" value="ECO:0007669"/>
    <property type="project" value="TreeGrafter"/>
</dbReference>
<feature type="non-terminal residue" evidence="5">
    <location>
        <position position="1"/>
    </location>
</feature>
<sequence>DPDTPSNGVFFLISRPSNGLVVNANDLSKAIYNFSQKDVDDSSVIFMRHQNASGSGGFSFLLSDGVHQIGPEWFSIEGWTSSSPVLQANARLLASPSASTVIGVESLRANIPNSRPEEILYSVSRPPKYGKLLVDSHEAEKFSQLDKNGSDTPIEEEFRFRISSTYAALHDPTENYVKISPLNTSKGGSVALTSAHLDASVLASSAADEDLILEVSTPPRHGVLEFLDGAASQLTWSDFRVETKLVYRHGGEESRDDSVIFFIYPGSEKTRRSSRLRVTLPIHITTLRDPLVQVSKFPSSLSIRNSGSLPLSPQLFFASHPHVPPQSIVYEITHPGSAGTEVRVNGQRRNMFSQEQCLRSVLSAEGTVDAAAGGRIAWALEGVESGDLLHCWECWPVSNAHERMLNTAEMCMLKWACGLTRRDKVNEGLVSIGHAPSSSTLSSHDVVVFSVEGHSRALIVRIKPLDLALENHTTIEYPQGKTYVVLNRTHLGAYSNGDRSAITYKIVSGPENGTFYWVAGEKEAKQFTQKDIDDGKILYAQLNMHSYKVGALPTRNNPT</sequence>
<evidence type="ECO:0000256" key="2">
    <source>
        <dbReference type="ARBA" id="ARBA00022737"/>
    </source>
</evidence>
<dbReference type="PANTHER" id="PTHR45739">
    <property type="entry name" value="MATRIX PROTEIN, PUTATIVE-RELATED"/>
    <property type="match status" value="1"/>
</dbReference>
<reference evidence="5 6" key="1">
    <citation type="submission" date="2013-12" db="EMBL/GenBank/DDBJ databases">
        <title>Draft genome of the parsitic nematode Ancylostoma duodenale.</title>
        <authorList>
            <person name="Mitreva M."/>
        </authorList>
    </citation>
    <scope>NUCLEOTIDE SEQUENCE [LARGE SCALE GENOMIC DNA]</scope>
    <source>
        <strain evidence="5 6">Zhejiang</strain>
    </source>
</reference>
<protein>
    <submittedName>
        <fullName evidence="5">Uncharacterized protein</fullName>
    </submittedName>
</protein>